<feature type="chain" id="PRO_5046252428" description="LppX_LprAFG lipoprotein" evidence="1">
    <location>
        <begin position="20"/>
        <end position="260"/>
    </location>
</feature>
<reference evidence="2 3" key="1">
    <citation type="journal article" date="2015" name="Int. J. Syst. Evol. Microbiol.">
        <title>Amycolatopsis rhabdoformis sp. nov., an actinomycete isolated from a tropical forest soil.</title>
        <authorList>
            <person name="Souza W.R."/>
            <person name="Silva R.E."/>
            <person name="Goodfellow M."/>
            <person name="Busarakam K."/>
            <person name="Figueiro F.S."/>
            <person name="Ferreira D."/>
            <person name="Rodrigues-Filho E."/>
            <person name="Moraes L.A.B."/>
            <person name="Zucchi T.D."/>
        </authorList>
    </citation>
    <scope>NUCLEOTIDE SEQUENCE [LARGE SCALE GENOMIC DNA]</scope>
    <source>
        <strain evidence="2 3">NCIMB 14900</strain>
    </source>
</reference>
<feature type="signal peptide" evidence="1">
    <location>
        <begin position="1"/>
        <end position="19"/>
    </location>
</feature>
<dbReference type="RefSeq" id="WP_326565947.1">
    <property type="nucleotide sequence ID" value="NZ_CP142149.1"/>
</dbReference>
<dbReference type="EMBL" id="CP142149">
    <property type="protein sequence ID" value="WSE26953.1"/>
    <property type="molecule type" value="Genomic_DNA"/>
</dbReference>
<organism evidence="2 3">
    <name type="scientific">Amycolatopsis rhabdoformis</name>
    <dbReference type="NCBI Taxonomy" id="1448059"/>
    <lineage>
        <taxon>Bacteria</taxon>
        <taxon>Bacillati</taxon>
        <taxon>Actinomycetota</taxon>
        <taxon>Actinomycetes</taxon>
        <taxon>Pseudonocardiales</taxon>
        <taxon>Pseudonocardiaceae</taxon>
        <taxon>Amycolatopsis</taxon>
    </lineage>
</organism>
<evidence type="ECO:0008006" key="4">
    <source>
        <dbReference type="Google" id="ProtNLM"/>
    </source>
</evidence>
<proteinExistence type="predicted"/>
<evidence type="ECO:0000313" key="3">
    <source>
        <dbReference type="Proteomes" id="UP001330812"/>
    </source>
</evidence>
<dbReference type="Gene3D" id="2.50.20.20">
    <property type="match status" value="1"/>
</dbReference>
<protein>
    <recommendedName>
        <fullName evidence="4">LppX_LprAFG lipoprotein</fullName>
    </recommendedName>
</protein>
<dbReference type="Proteomes" id="UP001330812">
    <property type="component" value="Chromosome"/>
</dbReference>
<keyword evidence="1" id="KW-0732">Signal</keyword>
<accession>A0ABZ1HXV0</accession>
<dbReference type="InterPro" id="IPR029046">
    <property type="entry name" value="LolA/LolB/LppX"/>
</dbReference>
<evidence type="ECO:0000313" key="2">
    <source>
        <dbReference type="EMBL" id="WSE26953.1"/>
    </source>
</evidence>
<keyword evidence="3" id="KW-1185">Reference proteome</keyword>
<sequence length="260" mass="26642">MRRTAVACAALLVIAGCSASPDRFADARALADAAIAATAAGHSARFTTDVTAGAVVSHGQGEAAFGPAGTALRMTTDYLGEPLELRLVAQKLYAKVPSTALDQVTDHKPWVQVSPDGSDPFSQVLGGSLAQLAEQNDPARTLDQVRTAGTLASSDPTTLDGTDATHYRVDVDLAHLGSQLPAGLPADAITQLGGTGTKVPLDLWLDSDDRPLQLVLDLSPALHASGAQTAARITAHYSDWGTPITVAAPAADEVGTFLGG</sequence>
<name>A0ABZ1HXV0_9PSEU</name>
<dbReference type="SUPFAM" id="SSF89392">
    <property type="entry name" value="Prokaryotic lipoproteins and lipoprotein localization factors"/>
    <property type="match status" value="1"/>
</dbReference>
<dbReference type="PROSITE" id="PS51257">
    <property type="entry name" value="PROKAR_LIPOPROTEIN"/>
    <property type="match status" value="1"/>
</dbReference>
<evidence type="ECO:0000256" key="1">
    <source>
        <dbReference type="SAM" id="SignalP"/>
    </source>
</evidence>
<gene>
    <name evidence="2" type="ORF">VSH64_29260</name>
</gene>